<dbReference type="SUPFAM" id="SSF52540">
    <property type="entry name" value="P-loop containing nucleoside triphosphate hydrolases"/>
    <property type="match status" value="1"/>
</dbReference>
<feature type="region of interest" description="Disordered" evidence="7">
    <location>
        <begin position="564"/>
        <end position="600"/>
    </location>
</feature>
<dbReference type="GO" id="GO:0005886">
    <property type="term" value="C:plasma membrane"/>
    <property type="evidence" value="ECO:0007669"/>
    <property type="project" value="UniProtKB-SubCell"/>
</dbReference>
<keyword evidence="6 8" id="KW-0472">Membrane</keyword>
<dbReference type="InterPro" id="IPR039421">
    <property type="entry name" value="Type_1_exporter"/>
</dbReference>
<evidence type="ECO:0000256" key="3">
    <source>
        <dbReference type="ARBA" id="ARBA00022741"/>
    </source>
</evidence>
<keyword evidence="12" id="KW-1185">Reference proteome</keyword>
<evidence type="ECO:0000256" key="6">
    <source>
        <dbReference type="ARBA" id="ARBA00023136"/>
    </source>
</evidence>
<name>A0A6M8J3T0_9ACTN</name>
<dbReference type="Gene3D" id="1.20.1560.10">
    <property type="entry name" value="ABC transporter type 1, transmembrane domain"/>
    <property type="match status" value="1"/>
</dbReference>
<feature type="domain" description="ABC transmembrane type-1" evidence="10">
    <location>
        <begin position="188"/>
        <end position="430"/>
    </location>
</feature>
<sequence>MKLFSYLSRHRIAVLLIFALLVGQAICDLALPRFTSDLVDVGIVQSGVEHAAPEALTADSRELADVLLSPDERALLDRAYRADGQGVYRLTDEGRAERAALDDALGPVLMLAHAPAAQRQRVDQVVDQVRAGSLDADRARLMVRQDLGASGADPSIERAAVLSAAGAELQAAGVSLDDTRMAYLLRTGGVMMGFVLASGALSVLVGLVAARTGARIGHDLRQQLFERVTAFSEADVQSFSVASLITRGTNDIQQIQNMTVMLLRMVLYAPILAVGGMIMVARTDLSLSWIIGLAIACVLAVGVVLMALVVPRFKLMQKLIDRVNLVAREMITGLPVVRAFGRQGHEQARFDEASAALMRTQLFTSRALAFMMPTMMLVMSGATVLIMAFGSEAVDAGSIQPGSLIAFISYAMVIVMSFLMLGMLGFVLPRSQVAGTRIDEVLSHAVSVADAPDALAGAFCSQEGARIEFRNVSFTYPDSDRPALRDASFVAEPGSTTAIIGSTGSGKSTVISLIERFYDVSEGAVLVDGVDVRRVRLSELRAQLGYVPQRAYLFSGTMASNIAGQVSGGDGPAPVPGPGPDPDLDADSGGDGPGPAPDAAADLPRVREAARIAQAHDFIQAREGGYASEVAQGGSNVSGGQRQRIAIARALARDARALLFDDSFSALDYRTDAALRRALADRRAGVTLLIVAQRVATVLNADRIVVLDEGRVVGVGTHAQLMEDCQAYREIALSQLSADEMRGGRHE</sequence>
<evidence type="ECO:0000259" key="9">
    <source>
        <dbReference type="PROSITE" id="PS50893"/>
    </source>
</evidence>
<dbReference type="PROSITE" id="PS00211">
    <property type="entry name" value="ABC_TRANSPORTER_1"/>
    <property type="match status" value="1"/>
</dbReference>
<dbReference type="InterPro" id="IPR011527">
    <property type="entry name" value="ABC1_TM_dom"/>
</dbReference>
<dbReference type="GO" id="GO:0005524">
    <property type="term" value="F:ATP binding"/>
    <property type="evidence" value="ECO:0007669"/>
    <property type="project" value="UniProtKB-KW"/>
</dbReference>
<keyword evidence="3" id="KW-0547">Nucleotide-binding</keyword>
<keyword evidence="5 8" id="KW-1133">Transmembrane helix</keyword>
<dbReference type="PROSITE" id="PS50929">
    <property type="entry name" value="ABC_TM1F"/>
    <property type="match status" value="1"/>
</dbReference>
<evidence type="ECO:0000256" key="7">
    <source>
        <dbReference type="SAM" id="MobiDB-lite"/>
    </source>
</evidence>
<dbReference type="Proteomes" id="UP000503297">
    <property type="component" value="Chromosome"/>
</dbReference>
<feature type="domain" description="ABC transporter" evidence="9">
    <location>
        <begin position="467"/>
        <end position="734"/>
    </location>
</feature>
<dbReference type="InterPro" id="IPR027417">
    <property type="entry name" value="P-loop_NTPase"/>
</dbReference>
<dbReference type="KEGG" id="bwa:HLV38_06530"/>
<organism evidence="11 12">
    <name type="scientific">Berryella wangjianweii</name>
    <dbReference type="NCBI Taxonomy" id="2734634"/>
    <lineage>
        <taxon>Bacteria</taxon>
        <taxon>Bacillati</taxon>
        <taxon>Actinomycetota</taxon>
        <taxon>Coriobacteriia</taxon>
        <taxon>Eggerthellales</taxon>
        <taxon>Eggerthellaceae</taxon>
        <taxon>Berryella</taxon>
    </lineage>
</organism>
<dbReference type="SMART" id="SM00382">
    <property type="entry name" value="AAA"/>
    <property type="match status" value="1"/>
</dbReference>
<evidence type="ECO:0000256" key="1">
    <source>
        <dbReference type="ARBA" id="ARBA00004651"/>
    </source>
</evidence>
<accession>A0A6M8J3T0</accession>
<reference evidence="12" key="1">
    <citation type="submission" date="2020-05" db="EMBL/GenBank/DDBJ databases">
        <title>Novel species in genus Nocardioides.</title>
        <authorList>
            <person name="Zhang G."/>
        </authorList>
    </citation>
    <scope>NUCLEOTIDE SEQUENCE [LARGE SCALE GENOMIC DNA]</scope>
    <source>
        <strain evidence="12">zg-1050</strain>
    </source>
</reference>
<keyword evidence="2 8" id="KW-0812">Transmembrane</keyword>
<evidence type="ECO:0000256" key="2">
    <source>
        <dbReference type="ARBA" id="ARBA00022692"/>
    </source>
</evidence>
<evidence type="ECO:0000256" key="4">
    <source>
        <dbReference type="ARBA" id="ARBA00022840"/>
    </source>
</evidence>
<dbReference type="InterPro" id="IPR036640">
    <property type="entry name" value="ABC1_TM_sf"/>
</dbReference>
<dbReference type="EMBL" id="CP053716">
    <property type="protein sequence ID" value="QKF07801.1"/>
    <property type="molecule type" value="Genomic_DNA"/>
</dbReference>
<dbReference type="InterPro" id="IPR003593">
    <property type="entry name" value="AAA+_ATPase"/>
</dbReference>
<dbReference type="RefSeq" id="WP_173165222.1">
    <property type="nucleotide sequence ID" value="NZ_CP053716.1"/>
</dbReference>
<gene>
    <name evidence="11" type="ORF">HLV38_06530</name>
</gene>
<dbReference type="Pfam" id="PF00005">
    <property type="entry name" value="ABC_tran"/>
    <property type="match status" value="1"/>
</dbReference>
<feature type="transmembrane region" description="Helical" evidence="8">
    <location>
        <begin position="287"/>
        <end position="310"/>
    </location>
</feature>
<comment type="subcellular location">
    <subcellularLocation>
        <location evidence="1">Cell membrane</location>
        <topology evidence="1">Multi-pass membrane protein</topology>
    </subcellularLocation>
</comment>
<feature type="transmembrane region" description="Helical" evidence="8">
    <location>
        <begin position="262"/>
        <end position="281"/>
    </location>
</feature>
<dbReference type="PANTHER" id="PTHR43394">
    <property type="entry name" value="ATP-DEPENDENT PERMEASE MDL1, MITOCHONDRIAL"/>
    <property type="match status" value="1"/>
</dbReference>
<evidence type="ECO:0000313" key="12">
    <source>
        <dbReference type="Proteomes" id="UP000503297"/>
    </source>
</evidence>
<dbReference type="PANTHER" id="PTHR43394:SF1">
    <property type="entry name" value="ATP-BINDING CASSETTE SUB-FAMILY B MEMBER 10, MITOCHONDRIAL"/>
    <property type="match status" value="1"/>
</dbReference>
<feature type="transmembrane region" description="Helical" evidence="8">
    <location>
        <begin position="402"/>
        <end position="428"/>
    </location>
</feature>
<dbReference type="PROSITE" id="PS50893">
    <property type="entry name" value="ABC_TRANSPORTER_2"/>
    <property type="match status" value="1"/>
</dbReference>
<evidence type="ECO:0000256" key="8">
    <source>
        <dbReference type="SAM" id="Phobius"/>
    </source>
</evidence>
<evidence type="ECO:0000259" key="10">
    <source>
        <dbReference type="PROSITE" id="PS50929"/>
    </source>
</evidence>
<dbReference type="AlphaFoldDB" id="A0A6M8J3T0"/>
<dbReference type="SUPFAM" id="SSF90123">
    <property type="entry name" value="ABC transporter transmembrane region"/>
    <property type="match status" value="1"/>
</dbReference>
<dbReference type="InterPro" id="IPR003439">
    <property type="entry name" value="ABC_transporter-like_ATP-bd"/>
</dbReference>
<dbReference type="InterPro" id="IPR017871">
    <property type="entry name" value="ABC_transporter-like_CS"/>
</dbReference>
<dbReference type="Gene3D" id="3.40.50.300">
    <property type="entry name" value="P-loop containing nucleotide triphosphate hydrolases"/>
    <property type="match status" value="1"/>
</dbReference>
<proteinExistence type="predicted"/>
<dbReference type="GO" id="GO:0015421">
    <property type="term" value="F:ABC-type oligopeptide transporter activity"/>
    <property type="evidence" value="ECO:0007669"/>
    <property type="project" value="TreeGrafter"/>
</dbReference>
<protein>
    <submittedName>
        <fullName evidence="11">ABC transporter ATP-binding protein</fullName>
    </submittedName>
</protein>
<dbReference type="CDD" id="cd18548">
    <property type="entry name" value="ABC_6TM_Tm287_like"/>
    <property type="match status" value="1"/>
</dbReference>
<feature type="transmembrane region" description="Helical" evidence="8">
    <location>
        <begin position="190"/>
        <end position="210"/>
    </location>
</feature>
<feature type="transmembrane region" description="Helical" evidence="8">
    <location>
        <begin position="367"/>
        <end position="390"/>
    </location>
</feature>
<dbReference type="GO" id="GO:0016887">
    <property type="term" value="F:ATP hydrolysis activity"/>
    <property type="evidence" value="ECO:0007669"/>
    <property type="project" value="InterPro"/>
</dbReference>
<evidence type="ECO:0000313" key="11">
    <source>
        <dbReference type="EMBL" id="QKF07801.1"/>
    </source>
</evidence>
<evidence type="ECO:0000256" key="5">
    <source>
        <dbReference type="ARBA" id="ARBA00022989"/>
    </source>
</evidence>
<dbReference type="Pfam" id="PF00664">
    <property type="entry name" value="ABC_membrane"/>
    <property type="match status" value="1"/>
</dbReference>
<keyword evidence="4 11" id="KW-0067">ATP-binding</keyword>